<reference evidence="2" key="1">
    <citation type="journal article" date="2008" name="Nat. Genet.">
        <title>The Pristionchus pacificus genome provides a unique perspective on nematode lifestyle and parasitism.</title>
        <authorList>
            <person name="Dieterich C."/>
            <person name="Clifton S.W."/>
            <person name="Schuster L.N."/>
            <person name="Chinwalla A."/>
            <person name="Delehaunty K."/>
            <person name="Dinkelacker I."/>
            <person name="Fulton L."/>
            <person name="Fulton R."/>
            <person name="Godfrey J."/>
            <person name="Minx P."/>
            <person name="Mitreva M."/>
            <person name="Roeseler W."/>
            <person name="Tian H."/>
            <person name="Witte H."/>
            <person name="Yang S.P."/>
            <person name="Wilson R.K."/>
            <person name="Sommer R.J."/>
        </authorList>
    </citation>
    <scope>NUCLEOTIDE SEQUENCE [LARGE SCALE GENOMIC DNA]</scope>
    <source>
        <strain evidence="2">PS312</strain>
    </source>
</reference>
<evidence type="ECO:0000313" key="2">
    <source>
        <dbReference type="Proteomes" id="UP000005239"/>
    </source>
</evidence>
<reference evidence="1" key="2">
    <citation type="submission" date="2022-06" db="UniProtKB">
        <authorList>
            <consortium name="EnsemblMetazoa"/>
        </authorList>
    </citation>
    <scope>IDENTIFICATION</scope>
    <source>
        <strain evidence="1">PS312</strain>
    </source>
</reference>
<accession>A0A2A6CPB7</accession>
<dbReference type="AlphaFoldDB" id="A0A2A6CPB7"/>
<proteinExistence type="predicted"/>
<dbReference type="EnsemblMetazoa" id="PPA45602.1">
    <property type="protein sequence ID" value="PPA45602.1"/>
    <property type="gene ID" value="WBGene00283971"/>
</dbReference>
<dbReference type="Proteomes" id="UP000005239">
    <property type="component" value="Unassembled WGS sequence"/>
</dbReference>
<evidence type="ECO:0000313" key="1">
    <source>
        <dbReference type="EnsemblMetazoa" id="PPA45602.1"/>
    </source>
</evidence>
<gene>
    <name evidence="1" type="primary">WBGene00283971</name>
</gene>
<sequence>MHIANVEAYELSEFIPDQFSKNDFGVMCLTRTTQVMQHRTSYQFHAARGQTRVQWKNSRNVLLTPAKLTPVKLNPAKTVRWTRVQASILVWSSGALNNVINAFVQGYHLHYTRVPVYASIFPLIDAFIIIFGVKSYRQTLLNIIRFRRGPGARTSISSLISSTGIVATTSML</sequence>
<organism evidence="1 2">
    <name type="scientific">Pristionchus pacificus</name>
    <name type="common">Parasitic nematode worm</name>
    <dbReference type="NCBI Taxonomy" id="54126"/>
    <lineage>
        <taxon>Eukaryota</taxon>
        <taxon>Metazoa</taxon>
        <taxon>Ecdysozoa</taxon>
        <taxon>Nematoda</taxon>
        <taxon>Chromadorea</taxon>
        <taxon>Rhabditida</taxon>
        <taxon>Rhabditina</taxon>
        <taxon>Diplogasteromorpha</taxon>
        <taxon>Diplogasteroidea</taxon>
        <taxon>Neodiplogasteridae</taxon>
        <taxon>Pristionchus</taxon>
    </lineage>
</organism>
<protein>
    <submittedName>
        <fullName evidence="1">Uncharacterized protein</fullName>
    </submittedName>
</protein>
<keyword evidence="2" id="KW-1185">Reference proteome</keyword>
<name>A0A2A6CPB7_PRIPA</name>
<accession>A0A8R1Z7J1</accession>